<reference evidence="2 3" key="1">
    <citation type="journal article" date="2018" name="Nat. Genet.">
        <title>Extensive intraspecific gene order and gene structural variations between Mo17 and other maize genomes.</title>
        <authorList>
            <person name="Sun S."/>
            <person name="Zhou Y."/>
            <person name="Chen J."/>
            <person name="Shi J."/>
            <person name="Zhao H."/>
            <person name="Zhao H."/>
            <person name="Song W."/>
            <person name="Zhang M."/>
            <person name="Cui Y."/>
            <person name="Dong X."/>
            <person name="Liu H."/>
            <person name="Ma X."/>
            <person name="Jiao Y."/>
            <person name="Wang B."/>
            <person name="Wei X."/>
            <person name="Stein J.C."/>
            <person name="Glaubitz J.C."/>
            <person name="Lu F."/>
            <person name="Yu G."/>
            <person name="Liang C."/>
            <person name="Fengler K."/>
            <person name="Li B."/>
            <person name="Rafalski A."/>
            <person name="Schnable P.S."/>
            <person name="Ware D.H."/>
            <person name="Buckler E.S."/>
            <person name="Lai J."/>
        </authorList>
    </citation>
    <scope>NUCLEOTIDE SEQUENCE [LARGE SCALE GENOMIC DNA]</scope>
    <source>
        <strain evidence="3">cv. Missouri 17</strain>
        <tissue evidence="2">Seedling</tissue>
    </source>
</reference>
<feature type="region of interest" description="Disordered" evidence="1">
    <location>
        <begin position="1"/>
        <end position="35"/>
    </location>
</feature>
<comment type="caution">
    <text evidence="2">The sequence shown here is derived from an EMBL/GenBank/DDBJ whole genome shotgun (WGS) entry which is preliminary data.</text>
</comment>
<protein>
    <submittedName>
        <fullName evidence="2">Uncharacterized protein</fullName>
    </submittedName>
</protein>
<feature type="non-terminal residue" evidence="2">
    <location>
        <position position="1"/>
    </location>
</feature>
<organism evidence="2 3">
    <name type="scientific">Zea mays</name>
    <name type="common">Maize</name>
    <dbReference type="NCBI Taxonomy" id="4577"/>
    <lineage>
        <taxon>Eukaryota</taxon>
        <taxon>Viridiplantae</taxon>
        <taxon>Streptophyta</taxon>
        <taxon>Embryophyta</taxon>
        <taxon>Tracheophyta</taxon>
        <taxon>Spermatophyta</taxon>
        <taxon>Magnoliopsida</taxon>
        <taxon>Liliopsida</taxon>
        <taxon>Poales</taxon>
        <taxon>Poaceae</taxon>
        <taxon>PACMAD clade</taxon>
        <taxon>Panicoideae</taxon>
        <taxon>Andropogonodae</taxon>
        <taxon>Andropogoneae</taxon>
        <taxon>Tripsacinae</taxon>
        <taxon>Zea</taxon>
    </lineage>
</organism>
<dbReference type="Proteomes" id="UP000251960">
    <property type="component" value="Chromosome 8"/>
</dbReference>
<gene>
    <name evidence="2" type="ORF">Zm00014a_027400</name>
</gene>
<evidence type="ECO:0000313" key="3">
    <source>
        <dbReference type="Proteomes" id="UP000251960"/>
    </source>
</evidence>
<accession>A0A3L6DSC0</accession>
<dbReference type="AlphaFoldDB" id="A0A3L6DSC0"/>
<dbReference type="EMBL" id="NCVQ01000009">
    <property type="protein sequence ID" value="PWZ11298.1"/>
    <property type="molecule type" value="Genomic_DNA"/>
</dbReference>
<name>A0A3L6DSC0_MAIZE</name>
<evidence type="ECO:0000313" key="2">
    <source>
        <dbReference type="EMBL" id="PWZ11298.1"/>
    </source>
</evidence>
<evidence type="ECO:0000256" key="1">
    <source>
        <dbReference type="SAM" id="MobiDB-lite"/>
    </source>
</evidence>
<sequence>GGSEGIKSPPIQNCIGGDLIPSDPPQSTPKRTSPKGVFGYTPLKFSLCPIECLNLRSGY</sequence>
<proteinExistence type="predicted"/>